<dbReference type="EMBL" id="FXYH01000002">
    <property type="protein sequence ID" value="SMX35836.1"/>
    <property type="molecule type" value="Genomic_DNA"/>
</dbReference>
<name>A0A238K1K2_9RHOB</name>
<dbReference type="AlphaFoldDB" id="A0A238K1K2"/>
<reference evidence="10 11" key="1">
    <citation type="submission" date="2017-05" db="EMBL/GenBank/DDBJ databases">
        <authorList>
            <person name="Song R."/>
            <person name="Chenine A.L."/>
            <person name="Ruprecht R.M."/>
        </authorList>
    </citation>
    <scope>NUCLEOTIDE SEQUENCE [LARGE SCALE GENOMIC DNA]</scope>
    <source>
        <strain evidence="10 11">CECT 8663</strain>
    </source>
</reference>
<dbReference type="GO" id="GO:0005886">
    <property type="term" value="C:plasma membrane"/>
    <property type="evidence" value="ECO:0007669"/>
    <property type="project" value="UniProtKB-SubCell"/>
</dbReference>
<dbReference type="InterPro" id="IPR000515">
    <property type="entry name" value="MetI-like"/>
</dbReference>
<keyword evidence="4" id="KW-0997">Cell inner membrane</keyword>
<evidence type="ECO:0000256" key="1">
    <source>
        <dbReference type="ARBA" id="ARBA00004429"/>
    </source>
</evidence>
<dbReference type="CDD" id="cd06261">
    <property type="entry name" value="TM_PBP2"/>
    <property type="match status" value="1"/>
</dbReference>
<evidence type="ECO:0000256" key="4">
    <source>
        <dbReference type="ARBA" id="ARBA00022519"/>
    </source>
</evidence>
<accession>A0A238K1K2</accession>
<dbReference type="GO" id="GO:0055085">
    <property type="term" value="P:transmembrane transport"/>
    <property type="evidence" value="ECO:0007669"/>
    <property type="project" value="InterPro"/>
</dbReference>
<evidence type="ECO:0000256" key="5">
    <source>
        <dbReference type="ARBA" id="ARBA00022692"/>
    </source>
</evidence>
<feature type="transmembrane region" description="Helical" evidence="8">
    <location>
        <begin position="72"/>
        <end position="94"/>
    </location>
</feature>
<evidence type="ECO:0000256" key="2">
    <source>
        <dbReference type="ARBA" id="ARBA00022448"/>
    </source>
</evidence>
<keyword evidence="6 8" id="KW-1133">Transmembrane helix</keyword>
<organism evidence="10 11">
    <name type="scientific">Pelagimonas varians</name>
    <dbReference type="NCBI Taxonomy" id="696760"/>
    <lineage>
        <taxon>Bacteria</taxon>
        <taxon>Pseudomonadati</taxon>
        <taxon>Pseudomonadota</taxon>
        <taxon>Alphaproteobacteria</taxon>
        <taxon>Rhodobacterales</taxon>
        <taxon>Roseobacteraceae</taxon>
        <taxon>Pelagimonas</taxon>
    </lineage>
</organism>
<dbReference type="Pfam" id="PF00528">
    <property type="entry name" value="BPD_transp_1"/>
    <property type="match status" value="1"/>
</dbReference>
<evidence type="ECO:0000256" key="7">
    <source>
        <dbReference type="ARBA" id="ARBA00023136"/>
    </source>
</evidence>
<protein>
    <submittedName>
        <fullName evidence="10">Trehalose transport system permease protein SugB</fullName>
    </submittedName>
</protein>
<dbReference type="Proteomes" id="UP000220836">
    <property type="component" value="Unassembled WGS sequence"/>
</dbReference>
<evidence type="ECO:0000259" key="9">
    <source>
        <dbReference type="PROSITE" id="PS50928"/>
    </source>
</evidence>
<feature type="domain" description="ABC transmembrane type-1" evidence="9">
    <location>
        <begin position="68"/>
        <end position="256"/>
    </location>
</feature>
<comment type="subcellular location">
    <subcellularLocation>
        <location evidence="1">Cell inner membrane</location>
        <topology evidence="1">Multi-pass membrane protein</topology>
    </subcellularLocation>
    <subcellularLocation>
        <location evidence="8">Cell membrane</location>
        <topology evidence="8">Multi-pass membrane protein</topology>
    </subcellularLocation>
</comment>
<keyword evidence="5 8" id="KW-0812">Transmembrane</keyword>
<feature type="transmembrane region" description="Helical" evidence="8">
    <location>
        <begin position="12"/>
        <end position="37"/>
    </location>
</feature>
<sequence length="267" mass="28909">MEQVGQRKIDGLWLMVVGIAVLFFLILPTLIVIPMSFSGASFLEFPPTSFSFRWYETYFTSPEWMSATKTSLIAAVLTTAIATPLGSLCAYGLHCSTPRIRSTAQILVIMPIVVPVILIAVGVFSLYAKLGLNYTLTGIVIAHTALALPFVIVTVMSGLQNYDFDQELAARSLGASRAYALWTVTVPQVKFSIQTGAFLAFITSLDEVVISMLVSGGENATITRRMFNSLRDQLDPTIAAISTCLIVVSVGMLIGVQLIGRSKNADK</sequence>
<dbReference type="PANTHER" id="PTHR43357:SF4">
    <property type="entry name" value="INNER MEMBRANE ABC TRANSPORTER PERMEASE PROTEIN YDCV"/>
    <property type="match status" value="1"/>
</dbReference>
<comment type="similarity">
    <text evidence="8">Belongs to the binding-protein-dependent transport system permease family.</text>
</comment>
<dbReference type="PROSITE" id="PS50928">
    <property type="entry name" value="ABC_TM1"/>
    <property type="match status" value="1"/>
</dbReference>
<evidence type="ECO:0000256" key="3">
    <source>
        <dbReference type="ARBA" id="ARBA00022475"/>
    </source>
</evidence>
<gene>
    <name evidence="10" type="primary">sugB_2</name>
    <name evidence="10" type="ORF">PEV8663_00609</name>
</gene>
<feature type="transmembrane region" description="Helical" evidence="8">
    <location>
        <begin position="106"/>
        <end position="128"/>
    </location>
</feature>
<evidence type="ECO:0000313" key="10">
    <source>
        <dbReference type="EMBL" id="SMX35836.1"/>
    </source>
</evidence>
<dbReference type="Gene3D" id="1.10.3720.10">
    <property type="entry name" value="MetI-like"/>
    <property type="match status" value="1"/>
</dbReference>
<keyword evidence="2 8" id="KW-0813">Transport</keyword>
<feature type="transmembrane region" description="Helical" evidence="8">
    <location>
        <begin position="237"/>
        <end position="259"/>
    </location>
</feature>
<feature type="transmembrane region" description="Helical" evidence="8">
    <location>
        <begin position="134"/>
        <end position="156"/>
    </location>
</feature>
<dbReference type="OrthoDB" id="9815533at2"/>
<keyword evidence="11" id="KW-1185">Reference proteome</keyword>
<dbReference type="SUPFAM" id="SSF161098">
    <property type="entry name" value="MetI-like"/>
    <property type="match status" value="1"/>
</dbReference>
<dbReference type="InterPro" id="IPR035906">
    <property type="entry name" value="MetI-like_sf"/>
</dbReference>
<evidence type="ECO:0000256" key="8">
    <source>
        <dbReference type="RuleBase" id="RU363032"/>
    </source>
</evidence>
<dbReference type="PANTHER" id="PTHR43357">
    <property type="entry name" value="INNER MEMBRANE ABC TRANSPORTER PERMEASE PROTEIN YDCV"/>
    <property type="match status" value="1"/>
</dbReference>
<evidence type="ECO:0000313" key="11">
    <source>
        <dbReference type="Proteomes" id="UP000220836"/>
    </source>
</evidence>
<evidence type="ECO:0000256" key="6">
    <source>
        <dbReference type="ARBA" id="ARBA00022989"/>
    </source>
</evidence>
<dbReference type="RefSeq" id="WP_097803163.1">
    <property type="nucleotide sequence ID" value="NZ_FXYH01000002.1"/>
</dbReference>
<keyword evidence="7 8" id="KW-0472">Membrane</keyword>
<keyword evidence="3" id="KW-1003">Cell membrane</keyword>
<proteinExistence type="inferred from homology"/>